<organism evidence="1">
    <name type="scientific">marine metagenome</name>
    <dbReference type="NCBI Taxonomy" id="408172"/>
    <lineage>
        <taxon>unclassified sequences</taxon>
        <taxon>metagenomes</taxon>
        <taxon>ecological metagenomes</taxon>
    </lineage>
</organism>
<protein>
    <recommendedName>
        <fullName evidence="2">Luciferase-like domain-containing protein</fullName>
    </recommendedName>
</protein>
<gene>
    <name evidence="1" type="ORF">METZ01_LOCUS380679</name>
</gene>
<dbReference type="GO" id="GO:0016705">
    <property type="term" value="F:oxidoreductase activity, acting on paired donors, with incorporation or reduction of molecular oxygen"/>
    <property type="evidence" value="ECO:0007669"/>
    <property type="project" value="InterPro"/>
</dbReference>
<dbReference type="SUPFAM" id="SSF51679">
    <property type="entry name" value="Bacterial luciferase-like"/>
    <property type="match status" value="1"/>
</dbReference>
<dbReference type="AlphaFoldDB" id="A0A382U1N5"/>
<reference evidence="1" key="1">
    <citation type="submission" date="2018-05" db="EMBL/GenBank/DDBJ databases">
        <authorList>
            <person name="Lanie J.A."/>
            <person name="Ng W.-L."/>
            <person name="Kazmierczak K.M."/>
            <person name="Andrzejewski T.M."/>
            <person name="Davidsen T.M."/>
            <person name="Wayne K.J."/>
            <person name="Tettelin H."/>
            <person name="Glass J.I."/>
            <person name="Rusch D."/>
            <person name="Podicherti R."/>
            <person name="Tsui H.-C.T."/>
            <person name="Winkler M.E."/>
        </authorList>
    </citation>
    <scope>NUCLEOTIDE SEQUENCE</scope>
</reference>
<dbReference type="InterPro" id="IPR036661">
    <property type="entry name" value="Luciferase-like_sf"/>
</dbReference>
<evidence type="ECO:0008006" key="2">
    <source>
        <dbReference type="Google" id="ProtNLM"/>
    </source>
</evidence>
<dbReference type="EMBL" id="UINC01140589">
    <property type="protein sequence ID" value="SVD27825.1"/>
    <property type="molecule type" value="Genomic_DNA"/>
</dbReference>
<evidence type="ECO:0000313" key="1">
    <source>
        <dbReference type="EMBL" id="SVD27825.1"/>
    </source>
</evidence>
<name>A0A382U1N5_9ZZZZ</name>
<proteinExistence type="predicted"/>
<feature type="non-terminal residue" evidence="1">
    <location>
        <position position="45"/>
    </location>
</feature>
<sequence>MKFQLVINMERMSATADMQAIARHTLEMVQMADAGGFEIVWAAEH</sequence>
<accession>A0A382U1N5</accession>